<reference evidence="2 3" key="1">
    <citation type="submission" date="2024-10" db="EMBL/GenBank/DDBJ databases">
        <title>The Natural Products Discovery Center: Release of the First 8490 Sequenced Strains for Exploring Actinobacteria Biosynthetic Diversity.</title>
        <authorList>
            <person name="Kalkreuter E."/>
            <person name="Kautsar S.A."/>
            <person name="Yang D."/>
            <person name="Bader C.D."/>
            <person name="Teijaro C.N."/>
            <person name="Fluegel L."/>
            <person name="Davis C.M."/>
            <person name="Simpson J.R."/>
            <person name="Lauterbach L."/>
            <person name="Steele A.D."/>
            <person name="Gui C."/>
            <person name="Meng S."/>
            <person name="Li G."/>
            <person name="Viehrig K."/>
            <person name="Ye F."/>
            <person name="Su P."/>
            <person name="Kiefer A.F."/>
            <person name="Nichols A."/>
            <person name="Cepeda A.J."/>
            <person name="Yan W."/>
            <person name="Fan B."/>
            <person name="Jiang Y."/>
            <person name="Adhikari A."/>
            <person name="Zheng C.-J."/>
            <person name="Schuster L."/>
            <person name="Cowan T.M."/>
            <person name="Smanski M.J."/>
            <person name="Chevrette M.G."/>
            <person name="De Carvalho L.P.S."/>
            <person name="Shen B."/>
        </authorList>
    </citation>
    <scope>NUCLEOTIDE SEQUENCE [LARGE SCALE GENOMIC DNA]</scope>
    <source>
        <strain evidence="2 3">NPDC002593</strain>
    </source>
</reference>
<evidence type="ECO:0000313" key="2">
    <source>
        <dbReference type="EMBL" id="MFF3569025.1"/>
    </source>
</evidence>
<name>A0ABW6RYA9_9NOCA</name>
<dbReference type="PANTHER" id="PTHR33164">
    <property type="entry name" value="TRANSCRIPTIONAL REGULATOR, MARR FAMILY"/>
    <property type="match status" value="1"/>
</dbReference>
<organism evidence="2 3">
    <name type="scientific">Nocardia jiangxiensis</name>
    <dbReference type="NCBI Taxonomy" id="282685"/>
    <lineage>
        <taxon>Bacteria</taxon>
        <taxon>Bacillati</taxon>
        <taxon>Actinomycetota</taxon>
        <taxon>Actinomycetes</taxon>
        <taxon>Mycobacteriales</taxon>
        <taxon>Nocardiaceae</taxon>
        <taxon>Nocardia</taxon>
    </lineage>
</organism>
<feature type="domain" description="HTH marR-type" evidence="1">
    <location>
        <begin position="30"/>
        <end position="128"/>
    </location>
</feature>
<dbReference type="EMBL" id="JBIAQY010000004">
    <property type="protein sequence ID" value="MFF3569025.1"/>
    <property type="molecule type" value="Genomic_DNA"/>
</dbReference>
<gene>
    <name evidence="2" type="ORF">ACFYXQ_14735</name>
</gene>
<dbReference type="RefSeq" id="WP_387403811.1">
    <property type="nucleotide sequence ID" value="NZ_JBIAQY010000004.1"/>
</dbReference>
<evidence type="ECO:0000313" key="3">
    <source>
        <dbReference type="Proteomes" id="UP001601992"/>
    </source>
</evidence>
<dbReference type="SMART" id="SM00347">
    <property type="entry name" value="HTH_MARR"/>
    <property type="match status" value="1"/>
</dbReference>
<dbReference type="InterPro" id="IPR000835">
    <property type="entry name" value="HTH_MarR-typ"/>
</dbReference>
<evidence type="ECO:0000259" key="1">
    <source>
        <dbReference type="SMART" id="SM00347"/>
    </source>
</evidence>
<accession>A0ABW6RYA9</accession>
<proteinExistence type="predicted"/>
<dbReference type="Gene3D" id="1.10.10.10">
    <property type="entry name" value="Winged helix-like DNA-binding domain superfamily/Winged helix DNA-binding domain"/>
    <property type="match status" value="1"/>
</dbReference>
<dbReference type="Proteomes" id="UP001601992">
    <property type="component" value="Unassembled WGS sequence"/>
</dbReference>
<sequence length="145" mass="15544">MRADQNVPNGVDVAMLLRRAQLRKQMACEAALARAGMTLPQWGILLAVVAEPDSSTHALALFTGQSDQSAGAVVARLEQRGLLERRPGVGKAILHRITPEGDEVVRRCNAIVEDVMTPLLAGLTDRSLRTLRTSLQSIAEAALPA</sequence>
<dbReference type="InterPro" id="IPR039422">
    <property type="entry name" value="MarR/SlyA-like"/>
</dbReference>
<dbReference type="InterPro" id="IPR036388">
    <property type="entry name" value="WH-like_DNA-bd_sf"/>
</dbReference>
<keyword evidence="3" id="KW-1185">Reference proteome</keyword>
<dbReference type="InterPro" id="IPR036390">
    <property type="entry name" value="WH_DNA-bd_sf"/>
</dbReference>
<protein>
    <submittedName>
        <fullName evidence="2">MarR family winged helix-turn-helix transcriptional regulator</fullName>
    </submittedName>
</protein>
<dbReference type="Pfam" id="PF12802">
    <property type="entry name" value="MarR_2"/>
    <property type="match status" value="1"/>
</dbReference>
<dbReference type="SUPFAM" id="SSF46785">
    <property type="entry name" value="Winged helix' DNA-binding domain"/>
    <property type="match status" value="1"/>
</dbReference>
<comment type="caution">
    <text evidence="2">The sequence shown here is derived from an EMBL/GenBank/DDBJ whole genome shotgun (WGS) entry which is preliminary data.</text>
</comment>
<dbReference type="PANTHER" id="PTHR33164:SF43">
    <property type="entry name" value="HTH-TYPE TRANSCRIPTIONAL REPRESSOR YETL"/>
    <property type="match status" value="1"/>
</dbReference>